<dbReference type="Gene3D" id="1.10.150.240">
    <property type="entry name" value="Putative phosphatase, domain 2"/>
    <property type="match status" value="1"/>
</dbReference>
<accession>A0A9N9MR81</accession>
<dbReference type="Pfam" id="PF13419">
    <property type="entry name" value="HAD_2"/>
    <property type="match status" value="1"/>
</dbReference>
<organism evidence="1 2">
    <name type="scientific">Ceutorhynchus assimilis</name>
    <name type="common">cabbage seed weevil</name>
    <dbReference type="NCBI Taxonomy" id="467358"/>
    <lineage>
        <taxon>Eukaryota</taxon>
        <taxon>Metazoa</taxon>
        <taxon>Ecdysozoa</taxon>
        <taxon>Arthropoda</taxon>
        <taxon>Hexapoda</taxon>
        <taxon>Insecta</taxon>
        <taxon>Pterygota</taxon>
        <taxon>Neoptera</taxon>
        <taxon>Endopterygota</taxon>
        <taxon>Coleoptera</taxon>
        <taxon>Polyphaga</taxon>
        <taxon>Cucujiformia</taxon>
        <taxon>Curculionidae</taxon>
        <taxon>Ceutorhynchinae</taxon>
        <taxon>Ceutorhynchus</taxon>
    </lineage>
</organism>
<dbReference type="AlphaFoldDB" id="A0A9N9MR81"/>
<protein>
    <submittedName>
        <fullName evidence="1">Uncharacterized protein</fullName>
    </submittedName>
</protein>
<dbReference type="SUPFAM" id="SSF56784">
    <property type="entry name" value="HAD-like"/>
    <property type="match status" value="1"/>
</dbReference>
<dbReference type="InterPro" id="IPR023198">
    <property type="entry name" value="PGP-like_dom2"/>
</dbReference>
<keyword evidence="2" id="KW-1185">Reference proteome</keyword>
<sequence length="228" mass="25349">MHFKQVTHVIFDMDGLIIDSEAAYHRILQSIAQQYGKDYSHELLLKILGTTEEDTARIFIKELNIPLTLEEFLKIFSKKTEEELQHPPLMPGAEKLIRHLANLNIPIAVATSSSEPSYLLKTKNHQNVFSLFSHVVCGSTDPEVINGKPAPDIFLVCASRFPDKPDPAKCLVLEDAPNGIRGALAAGMQGVLVPAKDVEEEQRSFATLVVDSLEEFQPELFGLPPFES</sequence>
<dbReference type="InterPro" id="IPR036412">
    <property type="entry name" value="HAD-like_sf"/>
</dbReference>
<dbReference type="Proteomes" id="UP001152799">
    <property type="component" value="Chromosome 5"/>
</dbReference>
<dbReference type="SFLD" id="SFLDG01129">
    <property type="entry name" value="C1.5:_HAD__Beta-PGM__Phosphata"/>
    <property type="match status" value="1"/>
</dbReference>
<name>A0A9N9MR81_9CUCU</name>
<dbReference type="InterPro" id="IPR041492">
    <property type="entry name" value="HAD_2"/>
</dbReference>
<dbReference type="SFLD" id="SFLDS00003">
    <property type="entry name" value="Haloacid_Dehalogenase"/>
    <property type="match status" value="1"/>
</dbReference>
<dbReference type="OrthoDB" id="40579at2759"/>
<dbReference type="NCBIfam" id="TIGR01509">
    <property type="entry name" value="HAD-SF-IA-v3"/>
    <property type="match status" value="1"/>
</dbReference>
<evidence type="ECO:0000313" key="1">
    <source>
        <dbReference type="EMBL" id="CAG9769325.1"/>
    </source>
</evidence>
<gene>
    <name evidence="1" type="ORF">CEUTPL_LOCUS9837</name>
</gene>
<proteinExistence type="predicted"/>
<evidence type="ECO:0000313" key="2">
    <source>
        <dbReference type="Proteomes" id="UP001152799"/>
    </source>
</evidence>
<dbReference type="FunFam" id="3.40.50.1000:FF:000055">
    <property type="entry name" value="Haloacid dehalogenase-like hydrolase family protein"/>
    <property type="match status" value="1"/>
</dbReference>
<dbReference type="InterPro" id="IPR023214">
    <property type="entry name" value="HAD_sf"/>
</dbReference>
<reference evidence="1" key="1">
    <citation type="submission" date="2022-01" db="EMBL/GenBank/DDBJ databases">
        <authorList>
            <person name="King R."/>
        </authorList>
    </citation>
    <scope>NUCLEOTIDE SEQUENCE</scope>
</reference>
<dbReference type="PANTHER" id="PTHR18901:SF38">
    <property type="entry name" value="PSEUDOURIDINE-5'-PHOSPHATASE"/>
    <property type="match status" value="1"/>
</dbReference>
<dbReference type="SFLD" id="SFLDG01135">
    <property type="entry name" value="C1.5.6:_HAD__Beta-PGM__Phospha"/>
    <property type="match status" value="1"/>
</dbReference>
<dbReference type="PANTHER" id="PTHR18901">
    <property type="entry name" value="2-DEOXYGLUCOSE-6-PHOSPHATE PHOSPHATASE 2"/>
    <property type="match status" value="1"/>
</dbReference>
<dbReference type="EMBL" id="OU892281">
    <property type="protein sequence ID" value="CAG9769325.1"/>
    <property type="molecule type" value="Genomic_DNA"/>
</dbReference>
<dbReference type="InterPro" id="IPR006439">
    <property type="entry name" value="HAD-SF_hydro_IA"/>
</dbReference>
<dbReference type="Gene3D" id="3.40.50.1000">
    <property type="entry name" value="HAD superfamily/HAD-like"/>
    <property type="match status" value="1"/>
</dbReference>
<dbReference type="GO" id="GO:0016791">
    <property type="term" value="F:phosphatase activity"/>
    <property type="evidence" value="ECO:0007669"/>
    <property type="project" value="TreeGrafter"/>
</dbReference>